<feature type="domain" description="Orn/DAP/Arg decarboxylase 2 N-terminal" evidence="4">
    <location>
        <begin position="47"/>
        <end position="263"/>
    </location>
</feature>
<dbReference type="InterPro" id="IPR022644">
    <property type="entry name" value="De-COase2_N"/>
</dbReference>
<dbReference type="PANTHER" id="PTHR43727">
    <property type="entry name" value="DIAMINOPIMELATE DECARBOXYLASE"/>
    <property type="match status" value="1"/>
</dbReference>
<organism evidence="5 6">
    <name type="scientific">Actinoplanes lutulentus</name>
    <dbReference type="NCBI Taxonomy" id="1287878"/>
    <lineage>
        <taxon>Bacteria</taxon>
        <taxon>Bacillati</taxon>
        <taxon>Actinomycetota</taxon>
        <taxon>Actinomycetes</taxon>
        <taxon>Micromonosporales</taxon>
        <taxon>Micromonosporaceae</taxon>
        <taxon>Actinoplanes</taxon>
    </lineage>
</organism>
<keyword evidence="2 3" id="KW-0663">Pyridoxal phosphate</keyword>
<dbReference type="PANTHER" id="PTHR43727:SF2">
    <property type="entry name" value="GROUP IV DECARBOXYLASE"/>
    <property type="match status" value="1"/>
</dbReference>
<evidence type="ECO:0000313" key="5">
    <source>
        <dbReference type="EMBL" id="RAK43535.1"/>
    </source>
</evidence>
<dbReference type="AlphaFoldDB" id="A0A327ZM25"/>
<dbReference type="SUPFAM" id="SSF51419">
    <property type="entry name" value="PLP-binding barrel"/>
    <property type="match status" value="1"/>
</dbReference>
<dbReference type="Gene3D" id="3.20.20.10">
    <property type="entry name" value="Alanine racemase"/>
    <property type="match status" value="1"/>
</dbReference>
<dbReference type="InterPro" id="IPR029066">
    <property type="entry name" value="PLP-binding_barrel"/>
</dbReference>
<dbReference type="EMBL" id="QLMJ01000001">
    <property type="protein sequence ID" value="RAK43535.1"/>
    <property type="molecule type" value="Genomic_DNA"/>
</dbReference>
<proteinExistence type="predicted"/>
<dbReference type="RefSeq" id="WP_111647271.1">
    <property type="nucleotide sequence ID" value="NZ_JACHWI010000001.1"/>
</dbReference>
<comment type="cofactor">
    <cofactor evidence="1 3">
        <name>pyridoxal 5'-phosphate</name>
        <dbReference type="ChEBI" id="CHEBI:597326"/>
    </cofactor>
</comment>
<dbReference type="Pfam" id="PF02784">
    <property type="entry name" value="Orn_Arg_deC_N"/>
    <property type="match status" value="1"/>
</dbReference>
<accession>A0A327ZM25</accession>
<evidence type="ECO:0000256" key="1">
    <source>
        <dbReference type="ARBA" id="ARBA00001933"/>
    </source>
</evidence>
<evidence type="ECO:0000313" key="6">
    <source>
        <dbReference type="Proteomes" id="UP000249341"/>
    </source>
</evidence>
<dbReference type="InterPro" id="IPR000183">
    <property type="entry name" value="Orn/DAP/Arg_de-COase"/>
</dbReference>
<gene>
    <name evidence="5" type="ORF">B0I29_101666</name>
</gene>
<evidence type="ECO:0000259" key="4">
    <source>
        <dbReference type="Pfam" id="PF02784"/>
    </source>
</evidence>
<name>A0A327ZM25_9ACTN</name>
<reference evidence="5 6" key="1">
    <citation type="submission" date="2018-06" db="EMBL/GenBank/DDBJ databases">
        <title>Genomic Encyclopedia of Type Strains, Phase III (KMG-III): the genomes of soil and plant-associated and newly described type strains.</title>
        <authorList>
            <person name="Whitman W."/>
        </authorList>
    </citation>
    <scope>NUCLEOTIDE SEQUENCE [LARGE SCALE GENOMIC DNA]</scope>
    <source>
        <strain evidence="5 6">CGMCC 4.7090</strain>
    </source>
</reference>
<dbReference type="GO" id="GO:0008836">
    <property type="term" value="F:diaminopimelate decarboxylase activity"/>
    <property type="evidence" value="ECO:0007669"/>
    <property type="project" value="TreeGrafter"/>
</dbReference>
<comment type="caution">
    <text evidence="5">The sequence shown here is derived from an EMBL/GenBank/DDBJ whole genome shotgun (WGS) entry which is preliminary data.</text>
</comment>
<keyword evidence="6" id="KW-1185">Reference proteome</keyword>
<dbReference type="GO" id="GO:0009089">
    <property type="term" value="P:lysine biosynthetic process via diaminopimelate"/>
    <property type="evidence" value="ECO:0007669"/>
    <property type="project" value="TreeGrafter"/>
</dbReference>
<evidence type="ECO:0000256" key="2">
    <source>
        <dbReference type="ARBA" id="ARBA00022898"/>
    </source>
</evidence>
<dbReference type="OrthoDB" id="3275594at2"/>
<protein>
    <submittedName>
        <fullName evidence="5">Diaminopimelate decarboxylase</fullName>
    </submittedName>
</protein>
<dbReference type="Proteomes" id="UP000249341">
    <property type="component" value="Unassembled WGS sequence"/>
</dbReference>
<feature type="active site" description="Proton donor" evidence="3">
    <location>
        <position position="409"/>
    </location>
</feature>
<sequence>MLYLKPRIDPLTQSVLDDGALLGRLVDGLGSPLNVVLPQRVGANVAAFRDAYRRHRLNGRIYFAHKANRSSALLRQFAATEAGVDVASVGELQHALGAGFTPDRIMATGPKTREYLWLAARTGVIVNADSPAELSELASLVAAFRLPRARAMVRLSRFQSSGVRVQSRRSRFGFPAGSLTETLDLLGKHGDHVELVGVAYHLDTVELREKAVALEGCLAALDECRARGLRPWSLDIGGGFGVNYLADAGEWERYTSELAQAVLGNRPPMTWGGHGYGLRAESGTLRGSLALYPAHRPVAGADYLDKLLGTDAPDRRRPLGELLLDHMYDLDVEPGRALLDQCGLTVARVLEVRDDGDDVLVRLDCNARDVSLEEHGVLMDPVLVPRLRVPKEEPAADRSEGVFLLGNLCLESDLITRRKVHLPRRPQAGDLLAFVNTAGYLMDFTATDALLAPQGRKVAIHRTGDGAWSWHLDENYWPIHSQPEVS</sequence>
<dbReference type="SUPFAM" id="SSF50621">
    <property type="entry name" value="Alanine racemase C-terminal domain-like"/>
    <property type="match status" value="1"/>
</dbReference>
<dbReference type="PRINTS" id="PR01179">
    <property type="entry name" value="ODADCRBXLASE"/>
</dbReference>
<evidence type="ECO:0000256" key="3">
    <source>
        <dbReference type="PIRSR" id="PIRSR600183-50"/>
    </source>
</evidence>
<dbReference type="Gene3D" id="2.40.37.10">
    <property type="entry name" value="Lyase, Ornithine Decarboxylase, Chain A, domain 1"/>
    <property type="match status" value="1"/>
</dbReference>
<dbReference type="InterPro" id="IPR009006">
    <property type="entry name" value="Ala_racemase/Decarboxylase_C"/>
</dbReference>
<feature type="modified residue" description="N6-(pyridoxal phosphate)lysine" evidence="3">
    <location>
        <position position="66"/>
    </location>
</feature>